<proteinExistence type="predicted"/>
<accession>A0A031FW17</accession>
<evidence type="ECO:0000313" key="2">
    <source>
        <dbReference type="EMBL" id="EZP28391.1"/>
    </source>
</evidence>
<sequence length="91" mass="9606">MTDQSSIPENDPADTTDADAPEMLGGQSGDTAVKDPEEWVTGDEPMTGAQRSYLDTLAREAGEEIPATLTKAEASEHIDRLQQATGRGATS</sequence>
<dbReference type="Pfam" id="PF11272">
    <property type="entry name" value="DUF3072"/>
    <property type="match status" value="1"/>
</dbReference>
<dbReference type="AlphaFoldDB" id="A0A031FW17"/>
<reference evidence="2 3" key="1">
    <citation type="submission" date="2014-03" db="EMBL/GenBank/DDBJ databases">
        <title>Draft Genome Sequences of 13 Willow Endophytes.</title>
        <authorList>
            <person name="Gan H.Y."/>
            <person name="Gan H.M."/>
            <person name="Savka M.A."/>
            <person name="Hudson A.O."/>
        </authorList>
    </citation>
    <scope>NUCLEOTIDE SEQUENCE [LARGE SCALE GENOMIC DNA]</scope>
    <source>
        <strain evidence="2 3">RIT293</strain>
    </source>
</reference>
<protein>
    <submittedName>
        <fullName evidence="2">Transposase</fullName>
    </submittedName>
</protein>
<comment type="caution">
    <text evidence="2">The sequence shown here is derived from an EMBL/GenBank/DDBJ whole genome shotgun (WGS) entry which is preliminary data.</text>
</comment>
<dbReference type="OrthoDB" id="9811751at2"/>
<feature type="region of interest" description="Disordered" evidence="1">
    <location>
        <begin position="1"/>
        <end position="49"/>
    </location>
</feature>
<dbReference type="InterPro" id="IPR021425">
    <property type="entry name" value="DUF3072"/>
</dbReference>
<name>A0A031FW17_9MICO</name>
<dbReference type="Proteomes" id="UP000024001">
    <property type="component" value="Unassembled WGS sequence"/>
</dbReference>
<dbReference type="EMBL" id="JFYO01000004">
    <property type="protein sequence ID" value="EZP28391.1"/>
    <property type="molecule type" value="Genomic_DNA"/>
</dbReference>
<dbReference type="PATRIC" id="fig|273677.3.peg.1355"/>
<feature type="compositionally biased region" description="Polar residues" evidence="1">
    <location>
        <begin position="82"/>
        <end position="91"/>
    </location>
</feature>
<evidence type="ECO:0000313" key="3">
    <source>
        <dbReference type="Proteomes" id="UP000024001"/>
    </source>
</evidence>
<evidence type="ECO:0000256" key="1">
    <source>
        <dbReference type="SAM" id="MobiDB-lite"/>
    </source>
</evidence>
<feature type="compositionally biased region" description="Acidic residues" evidence="1">
    <location>
        <begin position="11"/>
        <end position="20"/>
    </location>
</feature>
<keyword evidence="3" id="KW-1185">Reference proteome</keyword>
<feature type="region of interest" description="Disordered" evidence="1">
    <location>
        <begin position="67"/>
        <end position="91"/>
    </location>
</feature>
<gene>
    <name evidence="2" type="ORF">BW34_01371</name>
</gene>
<dbReference type="eggNOG" id="ENOG5032Y0K">
    <property type="taxonomic scope" value="Bacteria"/>
</dbReference>
<dbReference type="RefSeq" id="WP_036310737.1">
    <property type="nucleotide sequence ID" value="NZ_JFYO01000004.1"/>
</dbReference>
<organism evidence="2 3">
    <name type="scientific">Microbacterium oleivorans</name>
    <dbReference type="NCBI Taxonomy" id="273677"/>
    <lineage>
        <taxon>Bacteria</taxon>
        <taxon>Bacillati</taxon>
        <taxon>Actinomycetota</taxon>
        <taxon>Actinomycetes</taxon>
        <taxon>Micrococcales</taxon>
        <taxon>Microbacteriaceae</taxon>
        <taxon>Microbacterium</taxon>
    </lineage>
</organism>